<dbReference type="EMBL" id="JBHUIO010000011">
    <property type="protein sequence ID" value="MFD2171907.1"/>
    <property type="molecule type" value="Genomic_DNA"/>
</dbReference>
<feature type="signal peptide" evidence="1">
    <location>
        <begin position="1"/>
        <end position="24"/>
    </location>
</feature>
<gene>
    <name evidence="2" type="ORF">ACFSOY_18235</name>
</gene>
<evidence type="ECO:0000313" key="3">
    <source>
        <dbReference type="Proteomes" id="UP001597343"/>
    </source>
</evidence>
<evidence type="ECO:0000313" key="2">
    <source>
        <dbReference type="EMBL" id="MFD2171907.1"/>
    </source>
</evidence>
<accession>A0ABW5A0Z1</accession>
<feature type="chain" id="PRO_5047030599" evidence="1">
    <location>
        <begin position="25"/>
        <end position="359"/>
    </location>
</feature>
<proteinExistence type="predicted"/>
<name>A0ABW5A0Z1_9BACL</name>
<organism evidence="2 3">
    <name type="scientific">Tumebacillus lipolyticus</name>
    <dbReference type="NCBI Taxonomy" id="1280370"/>
    <lineage>
        <taxon>Bacteria</taxon>
        <taxon>Bacillati</taxon>
        <taxon>Bacillota</taxon>
        <taxon>Bacilli</taxon>
        <taxon>Bacillales</taxon>
        <taxon>Alicyclobacillaceae</taxon>
        <taxon>Tumebacillus</taxon>
    </lineage>
</organism>
<keyword evidence="3" id="KW-1185">Reference proteome</keyword>
<sequence length="359" mass="39915">MKKSLKTFSTLLVATALCFGIAVHDTPVAEAATNTKMIMLYVGKHNSGSYYANYSTSDLNAMTGVSQFLIVPAGEWPVYTTGGTNNYDEIINGTSTNDGIVDLVAKIKASNKANTPIWVSTPGMNSYSVPWTSMYLTNKNYLTKLQTALGTNWNSVNGIYYHCEYMYTATSSTNFDFTNLMNNPSLKLANDLSYYVHTTLDKKFIWAPFYSNVENQSTETVKRLAYTTNKTNIFDTVLVQPGWYFNPVSSGAPQDNLNGVKYSVQKQTITYRAGAEVVPRTHFLATIGVQMEIDEGISYSGDPRLSHYNDYVTWFSPLRNTVASGKSENVPFGYYAGARTGLFSYSNAVINKINSFYNF</sequence>
<reference evidence="3" key="1">
    <citation type="journal article" date="2019" name="Int. J. Syst. Evol. Microbiol.">
        <title>The Global Catalogue of Microorganisms (GCM) 10K type strain sequencing project: providing services to taxonomists for standard genome sequencing and annotation.</title>
        <authorList>
            <consortium name="The Broad Institute Genomics Platform"/>
            <consortium name="The Broad Institute Genome Sequencing Center for Infectious Disease"/>
            <person name="Wu L."/>
            <person name="Ma J."/>
        </authorList>
    </citation>
    <scope>NUCLEOTIDE SEQUENCE [LARGE SCALE GENOMIC DNA]</scope>
    <source>
        <strain evidence="3">CGMCC 1.13574</strain>
    </source>
</reference>
<keyword evidence="1" id="KW-0732">Signal</keyword>
<dbReference type="Proteomes" id="UP001597343">
    <property type="component" value="Unassembled WGS sequence"/>
</dbReference>
<dbReference type="RefSeq" id="WP_386049116.1">
    <property type="nucleotide sequence ID" value="NZ_JBHUIO010000011.1"/>
</dbReference>
<comment type="caution">
    <text evidence="2">The sequence shown here is derived from an EMBL/GenBank/DDBJ whole genome shotgun (WGS) entry which is preliminary data.</text>
</comment>
<protein>
    <submittedName>
        <fullName evidence="2">Uncharacterized protein</fullName>
    </submittedName>
</protein>
<evidence type="ECO:0000256" key="1">
    <source>
        <dbReference type="SAM" id="SignalP"/>
    </source>
</evidence>